<keyword evidence="3" id="KW-1185">Reference proteome</keyword>
<dbReference type="GO" id="GO:0008168">
    <property type="term" value="F:methyltransferase activity"/>
    <property type="evidence" value="ECO:0007669"/>
    <property type="project" value="UniProtKB-KW"/>
</dbReference>
<dbReference type="EMBL" id="JAVHUY010000013">
    <property type="protein sequence ID" value="MDQ7905962.1"/>
    <property type="molecule type" value="Genomic_DNA"/>
</dbReference>
<dbReference type="Proteomes" id="UP001230908">
    <property type="component" value="Unassembled WGS sequence"/>
</dbReference>
<comment type="caution">
    <text evidence="2">The sequence shown here is derived from an EMBL/GenBank/DDBJ whole genome shotgun (WGS) entry which is preliminary data.</text>
</comment>
<proteinExistence type="predicted"/>
<feature type="domain" description="Methyltransferase type 11" evidence="1">
    <location>
        <begin position="52"/>
        <end position="140"/>
    </location>
</feature>
<dbReference type="InterPro" id="IPR029063">
    <property type="entry name" value="SAM-dependent_MTases_sf"/>
</dbReference>
<reference evidence="2 3" key="1">
    <citation type="submission" date="2023-08" db="EMBL/GenBank/DDBJ databases">
        <title>Phytohabitans sansha sp. nov., isolated from marine sediment.</title>
        <authorList>
            <person name="Zhao Y."/>
            <person name="Yi K."/>
        </authorList>
    </citation>
    <scope>NUCLEOTIDE SEQUENCE [LARGE SCALE GENOMIC DNA]</scope>
    <source>
        <strain evidence="2 3">ZYX-F-186</strain>
    </source>
</reference>
<dbReference type="GO" id="GO:0032259">
    <property type="term" value="P:methylation"/>
    <property type="evidence" value="ECO:0007669"/>
    <property type="project" value="UniProtKB-KW"/>
</dbReference>
<sequence>MSSPGYVFADTPDSDSHAVKQVMMSALAHMYDPFSVDRLTGLHVPDNARCLVLGVGASRVAGRLADLAPHGQVIATDTDHSHTIAHPRVRQVTGDLLTDPLPAGRWDVIHARLLLGHLDSRDDLLADLTGTLTANGVIVVEEFAGTWSTSVLDAPDWDEANRLFTAYHHAFREILAGQGVDLTWARRVHGVMRRLGLRVETRAHAATWAGNSPGTRLAWASAGLLRDKLAAHGMPPADIDAFRTLLQHPDLRVLGNLALSTIGRRDH</sequence>
<keyword evidence="2" id="KW-0808">Transferase</keyword>
<keyword evidence="2" id="KW-0489">Methyltransferase</keyword>
<gene>
    <name evidence="2" type="ORF">RB614_15725</name>
</gene>
<evidence type="ECO:0000259" key="1">
    <source>
        <dbReference type="Pfam" id="PF08241"/>
    </source>
</evidence>
<dbReference type="SUPFAM" id="SSF53335">
    <property type="entry name" value="S-adenosyl-L-methionine-dependent methyltransferases"/>
    <property type="match status" value="1"/>
</dbReference>
<name>A0ABU0ZJ33_9ACTN</name>
<organism evidence="2 3">
    <name type="scientific">Phytohabitans maris</name>
    <dbReference type="NCBI Taxonomy" id="3071409"/>
    <lineage>
        <taxon>Bacteria</taxon>
        <taxon>Bacillati</taxon>
        <taxon>Actinomycetota</taxon>
        <taxon>Actinomycetes</taxon>
        <taxon>Micromonosporales</taxon>
        <taxon>Micromonosporaceae</taxon>
    </lineage>
</organism>
<protein>
    <submittedName>
        <fullName evidence="2">Methyltransferase domain-containing protein</fullName>
    </submittedName>
</protein>
<dbReference type="Gene3D" id="3.40.50.150">
    <property type="entry name" value="Vaccinia Virus protein VP39"/>
    <property type="match status" value="1"/>
</dbReference>
<dbReference type="Pfam" id="PF08241">
    <property type="entry name" value="Methyltransf_11"/>
    <property type="match status" value="1"/>
</dbReference>
<dbReference type="RefSeq" id="WP_308713230.1">
    <property type="nucleotide sequence ID" value="NZ_JAVHUY010000013.1"/>
</dbReference>
<evidence type="ECO:0000313" key="3">
    <source>
        <dbReference type="Proteomes" id="UP001230908"/>
    </source>
</evidence>
<dbReference type="InterPro" id="IPR013216">
    <property type="entry name" value="Methyltransf_11"/>
</dbReference>
<accession>A0ABU0ZJ33</accession>
<evidence type="ECO:0000313" key="2">
    <source>
        <dbReference type="EMBL" id="MDQ7905962.1"/>
    </source>
</evidence>